<proteinExistence type="predicted"/>
<dbReference type="Proteomes" id="UP000010467">
    <property type="component" value="Chromosome"/>
</dbReference>
<organism evidence="1 2">
    <name type="scientific">Deinococcus peraridilitoris (strain DSM 19664 / LMG 22246 / CIP 109416 / KR-200)</name>
    <dbReference type="NCBI Taxonomy" id="937777"/>
    <lineage>
        <taxon>Bacteria</taxon>
        <taxon>Thermotogati</taxon>
        <taxon>Deinococcota</taxon>
        <taxon>Deinococci</taxon>
        <taxon>Deinococcales</taxon>
        <taxon>Deinococcaceae</taxon>
        <taxon>Deinococcus</taxon>
    </lineage>
</organism>
<protein>
    <submittedName>
        <fullName evidence="1">Uncharacterized protein</fullName>
    </submittedName>
</protein>
<gene>
    <name evidence="1" type="ordered locus">Deipe_3777</name>
</gene>
<dbReference type="STRING" id="937777.Deipe_3777"/>
<reference evidence="2" key="1">
    <citation type="submission" date="2012-03" db="EMBL/GenBank/DDBJ databases">
        <title>Complete sequence of chromosome of Deinococcus peraridilitoris DSM 19664.</title>
        <authorList>
            <person name="Lucas S."/>
            <person name="Copeland A."/>
            <person name="Lapidus A."/>
            <person name="Glavina del Rio T."/>
            <person name="Dalin E."/>
            <person name="Tice H."/>
            <person name="Bruce D."/>
            <person name="Goodwin L."/>
            <person name="Pitluck S."/>
            <person name="Peters L."/>
            <person name="Mikhailova N."/>
            <person name="Lu M."/>
            <person name="Kyrpides N."/>
            <person name="Mavromatis K."/>
            <person name="Ivanova N."/>
            <person name="Brettin T."/>
            <person name="Detter J.C."/>
            <person name="Han C."/>
            <person name="Larimer F."/>
            <person name="Land M."/>
            <person name="Hauser L."/>
            <person name="Markowitz V."/>
            <person name="Cheng J.-F."/>
            <person name="Hugenholtz P."/>
            <person name="Woyke T."/>
            <person name="Wu D."/>
            <person name="Pukall R."/>
            <person name="Steenblock K."/>
            <person name="Brambilla E."/>
            <person name="Klenk H.-P."/>
            <person name="Eisen J.A."/>
        </authorList>
    </citation>
    <scope>NUCLEOTIDE SEQUENCE [LARGE SCALE GENOMIC DNA]</scope>
    <source>
        <strain evidence="2">DSM 19664 / LMG 22246 / CIP 109416 / KR-200</strain>
    </source>
</reference>
<evidence type="ECO:0000313" key="2">
    <source>
        <dbReference type="Proteomes" id="UP000010467"/>
    </source>
</evidence>
<evidence type="ECO:0000313" key="1">
    <source>
        <dbReference type="EMBL" id="AFZ69201.1"/>
    </source>
</evidence>
<dbReference type="AlphaFoldDB" id="L0A5S7"/>
<name>L0A5S7_DEIPD</name>
<dbReference type="KEGG" id="dpd:Deipe_3777"/>
<dbReference type="EMBL" id="CP003382">
    <property type="protein sequence ID" value="AFZ69201.1"/>
    <property type="molecule type" value="Genomic_DNA"/>
</dbReference>
<accession>L0A5S7</accession>
<keyword evidence="2" id="KW-1185">Reference proteome</keyword>
<dbReference type="HOGENOM" id="CLU_3042637_0_0_0"/>
<sequence length="54" mass="6266">MHRATKLQRGVAAMLEYFVDGMDCPSYVRKIEGHLMARRACPTRTPTCRLKRSR</sequence>